<comment type="caution">
    <text evidence="4">The sequence shown here is derived from an EMBL/GenBank/DDBJ whole genome shotgun (WGS) entry which is preliminary data.</text>
</comment>
<evidence type="ECO:0000256" key="3">
    <source>
        <dbReference type="ARBA" id="ARBA00023180"/>
    </source>
</evidence>
<accession>A0A8K0HMB1</accession>
<dbReference type="Proteomes" id="UP000796880">
    <property type="component" value="Unassembled WGS sequence"/>
</dbReference>
<protein>
    <submittedName>
        <fullName evidence="4">Uncharacterized protein</fullName>
    </submittedName>
</protein>
<organism evidence="4 5">
    <name type="scientific">Rhamnella rubrinervis</name>
    <dbReference type="NCBI Taxonomy" id="2594499"/>
    <lineage>
        <taxon>Eukaryota</taxon>
        <taxon>Viridiplantae</taxon>
        <taxon>Streptophyta</taxon>
        <taxon>Embryophyta</taxon>
        <taxon>Tracheophyta</taxon>
        <taxon>Spermatophyta</taxon>
        <taxon>Magnoliopsida</taxon>
        <taxon>eudicotyledons</taxon>
        <taxon>Gunneridae</taxon>
        <taxon>Pentapetalae</taxon>
        <taxon>rosids</taxon>
        <taxon>fabids</taxon>
        <taxon>Rosales</taxon>
        <taxon>Rhamnaceae</taxon>
        <taxon>rhamnoid group</taxon>
        <taxon>Rhamneae</taxon>
        <taxon>Rhamnella</taxon>
    </lineage>
</organism>
<keyword evidence="5" id="KW-1185">Reference proteome</keyword>
<name>A0A8K0HMB1_9ROSA</name>
<dbReference type="GO" id="GO:0008168">
    <property type="term" value="F:methyltransferase activity"/>
    <property type="evidence" value="ECO:0007669"/>
    <property type="project" value="UniProtKB-KW"/>
</dbReference>
<evidence type="ECO:0000256" key="2">
    <source>
        <dbReference type="ARBA" id="ARBA00022679"/>
    </source>
</evidence>
<dbReference type="GO" id="GO:0032259">
    <property type="term" value="P:methylation"/>
    <property type="evidence" value="ECO:0007669"/>
    <property type="project" value="UniProtKB-KW"/>
</dbReference>
<dbReference type="AlphaFoldDB" id="A0A8K0HMB1"/>
<keyword evidence="1" id="KW-0489">Methyltransferase</keyword>
<proteinExistence type="predicted"/>
<evidence type="ECO:0000313" key="4">
    <source>
        <dbReference type="EMBL" id="KAF3455521.1"/>
    </source>
</evidence>
<evidence type="ECO:0000256" key="1">
    <source>
        <dbReference type="ARBA" id="ARBA00022603"/>
    </source>
</evidence>
<keyword evidence="3" id="KW-0325">Glycoprotein</keyword>
<gene>
    <name evidence="4" type="ORF">FNV43_RR00152</name>
</gene>
<dbReference type="InterPro" id="IPR004159">
    <property type="entry name" value="Put_SAM_MeTrfase"/>
</dbReference>
<sequence length="81" mass="9494">MEMRQILRPHGSTFMRDYVDIIVKVEDITNKIRWNAKIFHSEKGPSHPEKILLVDYSDELTTVISTIKYSICQIVLMLWSA</sequence>
<keyword evidence="2" id="KW-0808">Transferase</keyword>
<reference evidence="4" key="1">
    <citation type="submission" date="2020-03" db="EMBL/GenBank/DDBJ databases">
        <title>A high-quality chromosome-level genome assembly of a woody plant with both climbing and erect habits, Rhamnella rubrinervis.</title>
        <authorList>
            <person name="Lu Z."/>
            <person name="Yang Y."/>
            <person name="Zhu X."/>
            <person name="Sun Y."/>
        </authorList>
    </citation>
    <scope>NUCLEOTIDE SEQUENCE</scope>
    <source>
        <strain evidence="4">BYM</strain>
        <tissue evidence="4">Leaf</tissue>
    </source>
</reference>
<evidence type="ECO:0000313" key="5">
    <source>
        <dbReference type="Proteomes" id="UP000796880"/>
    </source>
</evidence>
<dbReference type="Pfam" id="PF03141">
    <property type="entry name" value="Methyltransf_29"/>
    <property type="match status" value="1"/>
</dbReference>
<dbReference type="EMBL" id="VOIH02000001">
    <property type="protein sequence ID" value="KAF3455521.1"/>
    <property type="molecule type" value="Genomic_DNA"/>
</dbReference>